<evidence type="ECO:0000313" key="3">
    <source>
        <dbReference type="Proteomes" id="UP000177610"/>
    </source>
</evidence>
<comment type="caution">
    <text evidence="2">The sequence shown here is derived from an EMBL/GenBank/DDBJ whole genome shotgun (WGS) entry which is preliminary data.</text>
</comment>
<dbReference type="STRING" id="1817821.A2717_02205"/>
<evidence type="ECO:0000256" key="1">
    <source>
        <dbReference type="SAM" id="Phobius"/>
    </source>
</evidence>
<gene>
    <name evidence="2" type="ORF">A2717_02205</name>
</gene>
<keyword evidence="1" id="KW-0812">Transmembrane</keyword>
<keyword evidence="1" id="KW-0472">Membrane</keyword>
<accession>A0A1F5N9F8</accession>
<organism evidence="2 3">
    <name type="scientific">Candidatus Doudnabacteria bacterium RIFCSPHIGHO2_01_FULL_41_86</name>
    <dbReference type="NCBI Taxonomy" id="1817821"/>
    <lineage>
        <taxon>Bacteria</taxon>
        <taxon>Candidatus Doudnaibacteriota</taxon>
    </lineage>
</organism>
<evidence type="ECO:0008006" key="4">
    <source>
        <dbReference type="Google" id="ProtNLM"/>
    </source>
</evidence>
<sequence>MKQVTHNQQQGQILLFALVILVIVTSMVTALVNYAGVQIKAHRQAVNRTVALEIAEAGAEMAIWKLNNQIGYIGETDAPYASGTYTIAITGISATTKLITVDSYIPNAASPIAHRKIQVTATTGTTNVGFNYGVQAGEGGIKMDNNSTINGNVFSNGDIIGDNNNIRITGTAIVAGAYKIDEVKGAGLSGIGVNAIAKVIEDSKVAGNVESFHLLRSSAGGDVKTTLLSNCTANIGGDAIYDVNAGCIVDGLETTPNPDEYVELPSEPLPVSAAQIDDWESDATAGGTLVGNQTIEVDTSLGPKKIVGDLILTNNVTLTMTGTIWVTGNITLNNGTTLRLAAGYGPQSGVILAGLDGDATVGLIDAQNGAQIQGSGTAGSYLMLLSQRNNVIDPAINVANNAVGAIFYAGTGVINVVNNASGKELTGYKLHLNQNTTITYEAGLASTQFGSSSSGGWGIQAQSWQLLQ</sequence>
<proteinExistence type="predicted"/>
<reference evidence="2 3" key="1">
    <citation type="journal article" date="2016" name="Nat. Commun.">
        <title>Thousands of microbial genomes shed light on interconnected biogeochemical processes in an aquifer system.</title>
        <authorList>
            <person name="Anantharaman K."/>
            <person name="Brown C.T."/>
            <person name="Hug L.A."/>
            <person name="Sharon I."/>
            <person name="Castelle C.J."/>
            <person name="Probst A.J."/>
            <person name="Thomas B.C."/>
            <person name="Singh A."/>
            <person name="Wilkins M.J."/>
            <person name="Karaoz U."/>
            <person name="Brodie E.L."/>
            <person name="Williams K.H."/>
            <person name="Hubbard S.S."/>
            <person name="Banfield J.F."/>
        </authorList>
    </citation>
    <scope>NUCLEOTIDE SEQUENCE [LARGE SCALE GENOMIC DNA]</scope>
</reference>
<dbReference type="AlphaFoldDB" id="A0A1F5N9F8"/>
<dbReference type="EMBL" id="MFEH01000001">
    <property type="protein sequence ID" value="OGE74331.1"/>
    <property type="molecule type" value="Genomic_DNA"/>
</dbReference>
<protein>
    <recommendedName>
        <fullName evidence="4">Type 4 fimbrial biogenesis protein PilX N-terminal domain-containing protein</fullName>
    </recommendedName>
</protein>
<dbReference type="Proteomes" id="UP000177610">
    <property type="component" value="Unassembled WGS sequence"/>
</dbReference>
<feature type="transmembrane region" description="Helical" evidence="1">
    <location>
        <begin position="12"/>
        <end position="35"/>
    </location>
</feature>
<name>A0A1F5N9F8_9BACT</name>
<keyword evidence="1" id="KW-1133">Transmembrane helix</keyword>
<evidence type="ECO:0000313" key="2">
    <source>
        <dbReference type="EMBL" id="OGE74331.1"/>
    </source>
</evidence>